<keyword evidence="5 10" id="KW-0573">Peptidoglycan synthesis</keyword>
<evidence type="ECO:0000256" key="5">
    <source>
        <dbReference type="ARBA" id="ARBA00022984"/>
    </source>
</evidence>
<keyword evidence="10 11" id="KW-0813">Transport</keyword>
<dbReference type="eggNOG" id="COG0728">
    <property type="taxonomic scope" value="Bacteria"/>
</dbReference>
<accession>A0A077DC19</accession>
<dbReference type="UniPathway" id="UPA00219"/>
<evidence type="ECO:0000256" key="4">
    <source>
        <dbReference type="ARBA" id="ARBA00022960"/>
    </source>
</evidence>
<evidence type="ECO:0000256" key="10">
    <source>
        <dbReference type="HAMAP-Rule" id="MF_02078"/>
    </source>
</evidence>
<feature type="transmembrane region" description="Helical" evidence="10">
    <location>
        <begin position="414"/>
        <end position="433"/>
    </location>
</feature>
<keyword evidence="10" id="KW-0997">Cell inner membrane</keyword>
<reference evidence="12 13" key="1">
    <citation type="journal article" date="2014" name="BMC Genomics">
        <title>A genomic perspective on a new bacterial genus and species from the Alcaligenaceae family, Basilea psittacipulmonis.</title>
        <authorList>
            <person name="Whiteson K.L."/>
            <person name="Hernandez D."/>
            <person name="Lazarevic V."/>
            <person name="Gaia N."/>
            <person name="Farinelli L."/>
            <person name="Francois P."/>
            <person name="Pilo P."/>
            <person name="Frey J."/>
            <person name="Schrenzel J."/>
        </authorList>
    </citation>
    <scope>NUCLEOTIDE SEQUENCE [LARGE SCALE GENOMIC DNA]</scope>
    <source>
        <strain evidence="12 13">DSM 24701</strain>
    </source>
</reference>
<comment type="function">
    <text evidence="8 10 11">Involved in peptidoglycan biosynthesis. Transports lipid-linked peptidoglycan precursors from the inner to the outer leaflet of the cytoplasmic membrane.</text>
</comment>
<dbReference type="STRING" id="1072685.IX83_02930"/>
<dbReference type="GO" id="GO:0071555">
    <property type="term" value="P:cell wall organization"/>
    <property type="evidence" value="ECO:0007669"/>
    <property type="project" value="UniProtKB-UniRule"/>
</dbReference>
<evidence type="ECO:0000256" key="3">
    <source>
        <dbReference type="ARBA" id="ARBA00022692"/>
    </source>
</evidence>
<evidence type="ECO:0000313" key="12">
    <source>
        <dbReference type="EMBL" id="AIL32405.1"/>
    </source>
</evidence>
<comment type="pathway">
    <text evidence="10">Cell wall biogenesis; peptidoglycan biosynthesis.</text>
</comment>
<keyword evidence="7 10" id="KW-0472">Membrane</keyword>
<dbReference type="RefSeq" id="WP_038498974.1">
    <property type="nucleotide sequence ID" value="NZ_AFWK01000027.1"/>
</dbReference>
<comment type="subcellular location">
    <subcellularLocation>
        <location evidence="10">Cell inner membrane</location>
        <topology evidence="10">Multi-pass membrane protein</topology>
    </subcellularLocation>
    <subcellularLocation>
        <location evidence="1">Cell membrane</location>
        <topology evidence="1">Multi-pass membrane protein</topology>
    </subcellularLocation>
</comment>
<dbReference type="GO" id="GO:0009252">
    <property type="term" value="P:peptidoglycan biosynthetic process"/>
    <property type="evidence" value="ECO:0007669"/>
    <property type="project" value="UniProtKB-UniRule"/>
</dbReference>
<dbReference type="EMBL" id="CP009238">
    <property type="protein sequence ID" value="AIL32405.1"/>
    <property type="molecule type" value="Genomic_DNA"/>
</dbReference>
<dbReference type="OrthoDB" id="9816572at2"/>
<feature type="transmembrane region" description="Helical" evidence="10">
    <location>
        <begin position="502"/>
        <end position="526"/>
    </location>
</feature>
<gene>
    <name evidence="10" type="primary">murJ</name>
    <name evidence="12" type="ORF">IX83_02930</name>
</gene>
<feature type="transmembrane region" description="Helical" evidence="10">
    <location>
        <begin position="89"/>
        <end position="114"/>
    </location>
</feature>
<organism evidence="12 13">
    <name type="scientific">Basilea psittacipulmonis DSM 24701</name>
    <dbReference type="NCBI Taxonomy" id="1072685"/>
    <lineage>
        <taxon>Bacteria</taxon>
        <taxon>Pseudomonadati</taxon>
        <taxon>Pseudomonadota</taxon>
        <taxon>Betaproteobacteria</taxon>
        <taxon>Burkholderiales</taxon>
        <taxon>Alcaligenaceae</taxon>
        <taxon>Basilea</taxon>
    </lineage>
</organism>
<feature type="transmembrane region" description="Helical" evidence="10">
    <location>
        <begin position="134"/>
        <end position="154"/>
    </location>
</feature>
<feature type="transmembrane region" description="Helical" evidence="10">
    <location>
        <begin position="161"/>
        <end position="180"/>
    </location>
</feature>
<feature type="transmembrane region" description="Helical" evidence="10">
    <location>
        <begin position="390"/>
        <end position="408"/>
    </location>
</feature>
<comment type="similarity">
    <text evidence="9 10 11">Belongs to the MurJ/MviN family.</text>
</comment>
<keyword evidence="2 10" id="KW-1003">Cell membrane</keyword>
<evidence type="ECO:0000256" key="1">
    <source>
        <dbReference type="ARBA" id="ARBA00004651"/>
    </source>
</evidence>
<dbReference type="GO" id="GO:0015648">
    <property type="term" value="F:lipid-linked peptidoglycan transporter activity"/>
    <property type="evidence" value="ECO:0007669"/>
    <property type="project" value="UniProtKB-UniRule"/>
</dbReference>
<feature type="transmembrane region" description="Helical" evidence="10">
    <location>
        <begin position="445"/>
        <end position="466"/>
    </location>
</feature>
<dbReference type="Pfam" id="PF03023">
    <property type="entry name" value="MurJ"/>
    <property type="match status" value="1"/>
</dbReference>
<dbReference type="PIRSF" id="PIRSF002869">
    <property type="entry name" value="MviN"/>
    <property type="match status" value="1"/>
</dbReference>
<dbReference type="Proteomes" id="UP000028945">
    <property type="component" value="Chromosome"/>
</dbReference>
<evidence type="ECO:0000256" key="2">
    <source>
        <dbReference type="ARBA" id="ARBA00022475"/>
    </source>
</evidence>
<feature type="transmembrane region" description="Helical" evidence="10">
    <location>
        <begin position="278"/>
        <end position="296"/>
    </location>
</feature>
<feature type="transmembrane region" description="Helical" evidence="10">
    <location>
        <begin position="238"/>
        <end position="258"/>
    </location>
</feature>
<dbReference type="InterPro" id="IPR051050">
    <property type="entry name" value="Lipid_II_flippase_MurJ/MviN"/>
</dbReference>
<dbReference type="HAMAP" id="MF_02078">
    <property type="entry name" value="MurJ_MviN"/>
    <property type="match status" value="1"/>
</dbReference>
<dbReference type="KEGG" id="bpsi:IX83_02930"/>
<name>A0A077DC19_9BURK</name>
<protein>
    <recommendedName>
        <fullName evidence="10">Probable lipid II flippase MurJ</fullName>
    </recommendedName>
</protein>
<proteinExistence type="inferred from homology"/>
<evidence type="ECO:0000256" key="7">
    <source>
        <dbReference type="ARBA" id="ARBA00023136"/>
    </source>
</evidence>
<evidence type="ECO:0000256" key="8">
    <source>
        <dbReference type="ARBA" id="ARBA00060041"/>
    </source>
</evidence>
<dbReference type="PRINTS" id="PR01806">
    <property type="entry name" value="VIRFACTRMVIN"/>
</dbReference>
<feature type="transmembrane region" description="Helical" evidence="10">
    <location>
        <begin position="186"/>
        <end position="208"/>
    </location>
</feature>
<feature type="transmembrane region" description="Helical" evidence="10">
    <location>
        <begin position="358"/>
        <end position="378"/>
    </location>
</feature>
<keyword evidence="13" id="KW-1185">Reference proteome</keyword>
<keyword evidence="3 10" id="KW-0812">Transmembrane</keyword>
<dbReference type="GO" id="GO:0008360">
    <property type="term" value="P:regulation of cell shape"/>
    <property type="evidence" value="ECO:0007669"/>
    <property type="project" value="UniProtKB-UniRule"/>
</dbReference>
<dbReference type="AlphaFoldDB" id="A0A077DC19"/>
<dbReference type="InterPro" id="IPR004268">
    <property type="entry name" value="MurJ"/>
</dbReference>
<feature type="transmembrane region" description="Helical" evidence="10">
    <location>
        <begin position="317"/>
        <end position="346"/>
    </location>
</feature>
<keyword evidence="10 11" id="KW-0961">Cell wall biogenesis/degradation</keyword>
<keyword evidence="6 10" id="KW-1133">Transmembrane helix</keyword>
<evidence type="ECO:0000256" key="6">
    <source>
        <dbReference type="ARBA" id="ARBA00022989"/>
    </source>
</evidence>
<keyword evidence="4 10" id="KW-0133">Cell shape</keyword>
<dbReference type="HOGENOM" id="CLU_006797_5_3_4"/>
<sequence>MKNLFKSLAKISGLTLLSRISGLARDVIIARSFGAGPMTDAFWVAFRIPNLLRRLFAEGAFSQAFIPILKEIQKTESADRTQQLIDHTALVLSISLLILTAIGIIGAPWFTLAVASGLTENDNFEIATTMTRIMFPYILCMSLVSFASGILNTWSRFAIPAFTPILLNLSMIACSLLLVHVVNVPIYALSIGVMVGGVLQLGVQWMALAKLGLLPRFSLRFSAAFNDHDVRRLLKNMLPAILGLSVTQISILINTNIATYLEHGSVTWLSFSDRLMEFPSALLGMALGTVLLPSLSEAYSQKDSKTYNALMDWGIKLILLFGLPACIGMALLRTGLVSVLFNYGAFNELDVEKTSSAVLAYSIGLIGILSIKILAPAFYARQDIKTPIKIGVIILCLTQALNLIFVPLLQHTGLTLSIALGSLFNASLLYVYLRKHRFYQPSESIIKFLVKLLPALIVLTLFLYLVQSPSDWLNSLNNHGITYWTQQLLMNVVTDPLKSFQISRIICLFGLIFASILCYFATLFICGFRIRDFKRYSPS</sequence>
<evidence type="ECO:0000256" key="11">
    <source>
        <dbReference type="PIRNR" id="PIRNR002869"/>
    </source>
</evidence>
<evidence type="ECO:0000313" key="13">
    <source>
        <dbReference type="Proteomes" id="UP000028945"/>
    </source>
</evidence>
<dbReference type="CDD" id="cd13123">
    <property type="entry name" value="MATE_MurJ_like"/>
    <property type="match status" value="1"/>
</dbReference>
<dbReference type="GO" id="GO:0034204">
    <property type="term" value="P:lipid translocation"/>
    <property type="evidence" value="ECO:0007669"/>
    <property type="project" value="TreeGrafter"/>
</dbReference>
<dbReference type="GO" id="GO:0005886">
    <property type="term" value="C:plasma membrane"/>
    <property type="evidence" value="ECO:0007669"/>
    <property type="project" value="UniProtKB-SubCell"/>
</dbReference>
<dbReference type="NCBIfam" id="TIGR01695">
    <property type="entry name" value="murJ_mviN"/>
    <property type="match status" value="1"/>
</dbReference>
<dbReference type="PANTHER" id="PTHR47019:SF1">
    <property type="entry name" value="LIPID II FLIPPASE MURJ"/>
    <property type="match status" value="1"/>
</dbReference>
<evidence type="ECO:0000256" key="9">
    <source>
        <dbReference type="ARBA" id="ARBA00061532"/>
    </source>
</evidence>
<dbReference type="PANTHER" id="PTHR47019">
    <property type="entry name" value="LIPID II FLIPPASE MURJ"/>
    <property type="match status" value="1"/>
</dbReference>